<protein>
    <submittedName>
        <fullName evidence="1">Uncharacterized protein</fullName>
    </submittedName>
</protein>
<evidence type="ECO:0000313" key="2">
    <source>
        <dbReference type="Proteomes" id="UP001060085"/>
    </source>
</evidence>
<reference evidence="2" key="1">
    <citation type="journal article" date="2023" name="Nat. Plants">
        <title>Single-cell RNA sequencing provides a high-resolution roadmap for understanding the multicellular compartmentation of specialized metabolism.</title>
        <authorList>
            <person name="Sun S."/>
            <person name="Shen X."/>
            <person name="Li Y."/>
            <person name="Li Y."/>
            <person name="Wang S."/>
            <person name="Li R."/>
            <person name="Zhang H."/>
            <person name="Shen G."/>
            <person name="Guo B."/>
            <person name="Wei J."/>
            <person name="Xu J."/>
            <person name="St-Pierre B."/>
            <person name="Chen S."/>
            <person name="Sun C."/>
        </authorList>
    </citation>
    <scope>NUCLEOTIDE SEQUENCE [LARGE SCALE GENOMIC DNA]</scope>
</reference>
<keyword evidence="2" id="KW-1185">Reference proteome</keyword>
<comment type="caution">
    <text evidence="1">The sequence shown here is derived from an EMBL/GenBank/DDBJ whole genome shotgun (WGS) entry which is preliminary data.</text>
</comment>
<proteinExistence type="predicted"/>
<dbReference type="Proteomes" id="UP001060085">
    <property type="component" value="Linkage Group LG02"/>
</dbReference>
<gene>
    <name evidence="1" type="ORF">M9H77_09275</name>
</gene>
<sequence length="122" mass="13819">MKILISFTNLVCENEEALYAEFKKQYLAKKQHAGETSYAKKDVIPKADLIKSYMKELKKELIKNLLSEDKTDISIASSSNDEDCLAGESQDPVEDMDEDNLNEDAIDHMVQEMEDAAKKAIK</sequence>
<dbReference type="EMBL" id="CM044702">
    <property type="protein sequence ID" value="KAI5678325.1"/>
    <property type="molecule type" value="Genomic_DNA"/>
</dbReference>
<name>A0ACC0C090_CATRO</name>
<evidence type="ECO:0000313" key="1">
    <source>
        <dbReference type="EMBL" id="KAI5678325.1"/>
    </source>
</evidence>
<organism evidence="1 2">
    <name type="scientific">Catharanthus roseus</name>
    <name type="common">Madagascar periwinkle</name>
    <name type="synonym">Vinca rosea</name>
    <dbReference type="NCBI Taxonomy" id="4058"/>
    <lineage>
        <taxon>Eukaryota</taxon>
        <taxon>Viridiplantae</taxon>
        <taxon>Streptophyta</taxon>
        <taxon>Embryophyta</taxon>
        <taxon>Tracheophyta</taxon>
        <taxon>Spermatophyta</taxon>
        <taxon>Magnoliopsida</taxon>
        <taxon>eudicotyledons</taxon>
        <taxon>Gunneridae</taxon>
        <taxon>Pentapetalae</taxon>
        <taxon>asterids</taxon>
        <taxon>lamiids</taxon>
        <taxon>Gentianales</taxon>
        <taxon>Apocynaceae</taxon>
        <taxon>Rauvolfioideae</taxon>
        <taxon>Vinceae</taxon>
        <taxon>Catharanthinae</taxon>
        <taxon>Catharanthus</taxon>
    </lineage>
</organism>
<accession>A0ACC0C090</accession>